<comment type="caution">
    <text evidence="2">The sequence shown here is derived from an EMBL/GenBank/DDBJ whole genome shotgun (WGS) entry which is preliminary data.</text>
</comment>
<dbReference type="RefSeq" id="WP_280763179.1">
    <property type="nucleotide sequence ID" value="NZ_JARXVC010000017.1"/>
</dbReference>
<evidence type="ECO:0000313" key="3">
    <source>
        <dbReference type="Proteomes" id="UP001160334"/>
    </source>
</evidence>
<organism evidence="2 3">
    <name type="scientific">Prescottella agglutinans</name>
    <dbReference type="NCBI Taxonomy" id="1644129"/>
    <lineage>
        <taxon>Bacteria</taxon>
        <taxon>Bacillati</taxon>
        <taxon>Actinomycetota</taxon>
        <taxon>Actinomycetes</taxon>
        <taxon>Mycobacteriales</taxon>
        <taxon>Nocardiaceae</taxon>
        <taxon>Prescottella</taxon>
    </lineage>
</organism>
<feature type="domain" description="DUF3887" evidence="1">
    <location>
        <begin position="105"/>
        <end position="193"/>
    </location>
</feature>
<dbReference type="Proteomes" id="UP001160334">
    <property type="component" value="Unassembled WGS sequence"/>
</dbReference>
<gene>
    <name evidence="2" type="ORF">M2280_005177</name>
</gene>
<dbReference type="InterPro" id="IPR024981">
    <property type="entry name" value="DUF3887"/>
</dbReference>
<proteinExistence type="predicted"/>
<sequence>MSGGGQERSVQLLRSLARDLDRLQRANPGSLSIVRDANSFRVNAERLLAVVVDEARLGGCTWQEIGDVLGISRQGAFQRFGRPVDPRTGKPMDKTPLPDAVARALDIFGNITKARFAEACADFDETMTEKLPPQVLGDNWTRVIGQVGAYAGAGVPTCRRQAGLTVVDIPLEFEAGEFVGRVSFRPDGRVAGLFFLDPEYARQH</sequence>
<accession>A0ABT6MJF0</accession>
<dbReference type="Gene3D" id="3.10.450.590">
    <property type="match status" value="1"/>
</dbReference>
<reference evidence="2 3" key="1">
    <citation type="submission" date="2023-04" db="EMBL/GenBank/DDBJ databases">
        <title>Forest soil microbial communities from Buena Vista Peninsula, Colon Province, Panama.</title>
        <authorList>
            <person name="Bouskill N."/>
        </authorList>
    </citation>
    <scope>NUCLEOTIDE SEQUENCE [LARGE SCALE GENOMIC DNA]</scope>
    <source>
        <strain evidence="2 3">CFH S0262</strain>
    </source>
</reference>
<evidence type="ECO:0000313" key="2">
    <source>
        <dbReference type="EMBL" id="MDH6283926.1"/>
    </source>
</evidence>
<protein>
    <recommendedName>
        <fullName evidence="1">DUF3887 domain-containing protein</fullName>
    </recommendedName>
</protein>
<dbReference type="EMBL" id="JARXVC010000017">
    <property type="protein sequence ID" value="MDH6283926.1"/>
    <property type="molecule type" value="Genomic_DNA"/>
</dbReference>
<name>A0ABT6MJF0_9NOCA</name>
<evidence type="ECO:0000259" key="1">
    <source>
        <dbReference type="Pfam" id="PF13026"/>
    </source>
</evidence>
<dbReference type="Pfam" id="PF13026">
    <property type="entry name" value="DUF3887"/>
    <property type="match status" value="1"/>
</dbReference>
<keyword evidence="3" id="KW-1185">Reference proteome</keyword>